<dbReference type="InterPro" id="IPR029261">
    <property type="entry name" value="Transposase_Znf"/>
</dbReference>
<dbReference type="RefSeq" id="WP_369243047.1">
    <property type="nucleotide sequence ID" value="NZ_CP163435.1"/>
</dbReference>
<reference evidence="2" key="1">
    <citation type="submission" date="2024-07" db="EMBL/GenBank/DDBJ databases">
        <authorList>
            <person name="Yu S.T."/>
        </authorList>
    </citation>
    <scope>NUCLEOTIDE SEQUENCE</scope>
    <source>
        <strain evidence="2">R21</strain>
    </source>
</reference>
<sequence length="127" mass="14299">MGCGPPGKLPQCECPATRVRSRYWRRIAGLSVGRHKMIVRLCVRRFFCDQLQCRRRTFVEKVAGLTEPRRRSSMAARSAMRAVAAELGGRPGQRLRGKLRLQGGRTALLRLHAIPPTPHRMVSRGVV</sequence>
<protein>
    <submittedName>
        <fullName evidence="2">Transposase family protein</fullName>
    </submittedName>
</protein>
<evidence type="ECO:0000313" key="2">
    <source>
        <dbReference type="EMBL" id="XDQ31800.1"/>
    </source>
</evidence>
<dbReference type="EMBL" id="CP163435">
    <property type="protein sequence ID" value="XDQ31800.1"/>
    <property type="molecule type" value="Genomic_DNA"/>
</dbReference>
<gene>
    <name evidence="2" type="ORF">AB5J56_38990</name>
</gene>
<organism evidence="2">
    <name type="scientific">Streptomyces sp. R21</name>
    <dbReference type="NCBI Taxonomy" id="3238627"/>
    <lineage>
        <taxon>Bacteria</taxon>
        <taxon>Bacillati</taxon>
        <taxon>Actinomycetota</taxon>
        <taxon>Actinomycetes</taxon>
        <taxon>Kitasatosporales</taxon>
        <taxon>Streptomycetaceae</taxon>
        <taxon>Streptomyces</taxon>
    </lineage>
</organism>
<name>A0AB39PL69_9ACTN</name>
<proteinExistence type="predicted"/>
<feature type="domain" description="Transposase IS204/IS1001/IS1096/IS1165 zinc-finger" evidence="1">
    <location>
        <begin position="10"/>
        <end position="50"/>
    </location>
</feature>
<accession>A0AB39PL69</accession>
<dbReference type="AlphaFoldDB" id="A0AB39PL69"/>
<evidence type="ECO:0000259" key="1">
    <source>
        <dbReference type="Pfam" id="PF14690"/>
    </source>
</evidence>
<dbReference type="Pfam" id="PF14690">
    <property type="entry name" value="Zn_ribbon_ISL3"/>
    <property type="match status" value="1"/>
</dbReference>